<feature type="region of interest" description="Disordered" evidence="3">
    <location>
        <begin position="686"/>
        <end position="734"/>
    </location>
</feature>
<keyword evidence="2" id="KW-0539">Nucleus</keyword>
<evidence type="ECO:0000259" key="5">
    <source>
        <dbReference type="Pfam" id="PF10433"/>
    </source>
</evidence>
<reference evidence="7 8" key="1">
    <citation type="submission" date="2016-10" db="EMBL/GenBank/DDBJ databases">
        <authorList>
            <person name="Cai Z."/>
        </authorList>
    </citation>
    <scope>NUCLEOTIDE SEQUENCE [LARGE SCALE GENOMIC DNA]</scope>
</reference>
<evidence type="ECO:0000313" key="8">
    <source>
        <dbReference type="Proteomes" id="UP000256970"/>
    </source>
</evidence>
<dbReference type="Gene3D" id="2.130.10.10">
    <property type="entry name" value="YVTN repeat-like/Quinoprotein amine dehydrogenase"/>
    <property type="match status" value="3"/>
</dbReference>
<dbReference type="InterPro" id="IPR018846">
    <property type="entry name" value="Beta-prop_RSE1/DDB1/CPSF1_1st"/>
</dbReference>
<dbReference type="Pfam" id="PF10433">
    <property type="entry name" value="Beta-prop_RSE1_1st"/>
    <property type="match status" value="1"/>
</dbReference>
<evidence type="ECO:0000256" key="1">
    <source>
        <dbReference type="ARBA" id="ARBA00004123"/>
    </source>
</evidence>
<evidence type="ECO:0000259" key="4">
    <source>
        <dbReference type="Pfam" id="PF03178"/>
    </source>
</evidence>
<keyword evidence="8" id="KW-1185">Reference proteome</keyword>
<dbReference type="Pfam" id="PF23726">
    <property type="entry name" value="Beta-prop_RSE1_2nd"/>
    <property type="match status" value="1"/>
</dbReference>
<gene>
    <name evidence="7" type="ORF">BQ4739_LOCUS19155</name>
</gene>
<dbReference type="Proteomes" id="UP000256970">
    <property type="component" value="Unassembled WGS sequence"/>
</dbReference>
<dbReference type="STRING" id="3088.A0A383WNV5"/>
<evidence type="ECO:0000256" key="2">
    <source>
        <dbReference type="ARBA" id="ARBA00023242"/>
    </source>
</evidence>
<evidence type="ECO:0008006" key="9">
    <source>
        <dbReference type="Google" id="ProtNLM"/>
    </source>
</evidence>
<feature type="domain" description="RSE1/DDB1/CPSF1 second beta-propeller" evidence="6">
    <location>
        <begin position="735"/>
        <end position="1424"/>
    </location>
</feature>
<evidence type="ECO:0000256" key="3">
    <source>
        <dbReference type="SAM" id="MobiDB-lite"/>
    </source>
</evidence>
<dbReference type="InterPro" id="IPR004871">
    <property type="entry name" value="RSE1/DDB1/CPSF1_C"/>
</dbReference>
<feature type="domain" description="RSE1/DDB1/CPSF1 C-terminal" evidence="4">
    <location>
        <begin position="1582"/>
        <end position="1910"/>
    </location>
</feature>
<feature type="compositionally biased region" description="Low complexity" evidence="3">
    <location>
        <begin position="1295"/>
        <end position="1305"/>
    </location>
</feature>
<name>A0A383WNV5_TETOB</name>
<dbReference type="InterPro" id="IPR058543">
    <property type="entry name" value="Beta-prop_RSE1/DDB1/CPSF1_2nd"/>
</dbReference>
<dbReference type="EMBL" id="FNXT01001343">
    <property type="protein sequence ID" value="SZX78849.1"/>
    <property type="molecule type" value="Genomic_DNA"/>
</dbReference>
<organism evidence="7 8">
    <name type="scientific">Tetradesmus obliquus</name>
    <name type="common">Green alga</name>
    <name type="synonym">Acutodesmus obliquus</name>
    <dbReference type="NCBI Taxonomy" id="3088"/>
    <lineage>
        <taxon>Eukaryota</taxon>
        <taxon>Viridiplantae</taxon>
        <taxon>Chlorophyta</taxon>
        <taxon>core chlorophytes</taxon>
        <taxon>Chlorophyceae</taxon>
        <taxon>CS clade</taxon>
        <taxon>Sphaeropleales</taxon>
        <taxon>Scenedesmaceae</taxon>
        <taxon>Tetradesmus</taxon>
    </lineage>
</organism>
<accession>A0A383WNV5</accession>
<feature type="compositionally biased region" description="Low complexity" evidence="3">
    <location>
        <begin position="1123"/>
        <end position="1135"/>
    </location>
</feature>
<dbReference type="InterPro" id="IPR015943">
    <property type="entry name" value="WD40/YVTN_repeat-like_dom_sf"/>
</dbReference>
<dbReference type="GO" id="GO:0003676">
    <property type="term" value="F:nucleic acid binding"/>
    <property type="evidence" value="ECO:0007669"/>
    <property type="project" value="InterPro"/>
</dbReference>
<comment type="subcellular location">
    <subcellularLocation>
        <location evidence="1">Nucleus</location>
    </subcellularLocation>
</comment>
<evidence type="ECO:0000313" key="7">
    <source>
        <dbReference type="EMBL" id="SZX78849.1"/>
    </source>
</evidence>
<feature type="region of interest" description="Disordered" evidence="3">
    <location>
        <begin position="1065"/>
        <end position="1090"/>
    </location>
</feature>
<feature type="region of interest" description="Disordered" evidence="3">
    <location>
        <begin position="1198"/>
        <end position="1219"/>
    </location>
</feature>
<dbReference type="PANTHER" id="PTHR10644">
    <property type="entry name" value="DNA REPAIR/RNA PROCESSING CPSF FAMILY"/>
    <property type="match status" value="1"/>
</dbReference>
<proteinExistence type="predicted"/>
<protein>
    <recommendedName>
        <fullName evidence="9">Cleavage/polyadenylation specificity factor A subunit C-terminal domain-containing protein</fullName>
    </recommendedName>
</protein>
<sequence length="1946" mass="199332">MSQSLYRELHPPTAISHCVEAFFTHAASKQQGAAVAPNLVVARGTRLEVFSLNYGATPANSSSSSSSSSHPSLCVPPAVVSHCRLELVGSWQCWGLIEDLAVLRGRGSSGQRDSLVLAVRDAKVALVEWDDKLHCLRNGSLHSFEGDPSLWEGCPCGTGMTLTSSSGSFSSTSSHLAGPPMVAADPNGRCAAALVYGRHLALLPAFQADVMEMLVQEGSTPKGSTSCASVGNSYLVNLAKVSSLKLASDCAVRAMTFLHGYTEPVLLLLHETAPTWGGRLREARDTCALSAMSINVRKKRQPVIWHVPGLPSDCSGLLAVPRGGVLVLSQNLLLYHAQGGSCVMAINSNAFAGEVPPKLDIPGPPIFPPFPPRTAAEIQAATTAAAEKAANAAAAHARQWAVNVHPETVAAAAKGAPKAPGMELEADGAVGCWLAGNVALLSLKTGQLLLVALKFEGSAASKMQVVVAGAGPVASCAATLTSNLLFLGSAVGDALLVRYTSDAAAASLAAAGNHAGGYDRSGSFGNSSSSGPPGKRRRLAGEDAAGMLGEAADAAAAAAAVGGDGFGVSLEEAGELFHCAMGRSHSAVMPVLLGEGLRQNLKVLDSLLCLGPMRSSAIADLQLRESDVHASLSNSAAAHKPKPSSCLIAAVGSDKCGALAIMRRGLVADVITAVPSLQAHGAWTLHHRPSSRPASTAAAAAADADDGGGGDEAQAGTGGPKAAAAAEDEDEASRVELSEQHHAFVLLSCGGSSTMVLDAGGAELSELSEDVAFERNAPTLTVGEFFSATAAVQVTHTAVRLVRGSSELLQELLLPSILQEASHPAAAAVAAGQQQLCIRYAQVRDPYVVLLLSDATALLLHGDKQRQQLQLLPAAVAELAPGLGDPLGAVTAACLYTDTTGWLAAAAGITADDQDAEAAAAAAGQDSAAADKQQQQKAAEAAAAAAAVDAAGEDEDTLMAEAAAAAPDAEEAAAAFEGAAPGGGLPKQEQQQHDAKIAVGTAAAAAAAGSPVKAEEAVEAAEAAAAGDDVGSTSGGKIVVPTEEQESAAAMDGVEGLDTAMALASAAEDAGDPAEAADKDGAAAAPEAAAAADAGVPPGLAAGTAEQRAAAAAAAAEAHDASATDGQQQQQQQQQQPPPEADNSSKEAAPAEQQKHSRAASLMTFCVIVRAGGALQVFALPSMACVFEDAEAVLGHQTLSPARPPSPYADEDGEQDADLAPSPVSELLMECFAGTSGGAVGVAAAAAPLLVMLRDDGSCLAYKAFKPQAASSPLGFRRLSLDADLLPHLSPVQPPADAAKAQQLPAPAPGMPQPSAPPCRLIRFDHLATPRLEAPLGPGFVAKQGSDGSNSSGAALPLPQLRYSGVFVCGPRPVWLVASRGGFVVHPMEADVGQVDAFCAFHNLNCVHGYMAASLAGALNICTLPLQVRLDQPWLVSKLPLRATPQALAYYPEARLLAVTTSRVAAPPRPFLPAEPGGDAVAAAAFATAEAAVKAAGVEDLHELLLLAPPGCGLPTATYTTVYTSILAAAAAAGAGGSGLQSAGSSGAAAGAAAAGAGSSARAAAALAAAAGWAGLPMWRYPLLPGETVTALKHVSLCEGGDENANPQPFLAVGCSSVYGEDYPALGRVLLFQVLKEKIFRVEGSSQVISGRLELQREYPGPVTAVESLRGFLLMAIGNKLEMHYKQGNSLVKVTFFDGLQLVSGLALVKDFLLLGQAGHSAAFFRYNCAPDPVTRERQQQLQELSADTERLDAWAVEFMPNGAKLSQVLADGGGNLTVFMYDMKNPDSWLGKKLLRRGVAHVGAWISQFQRLRLAVPGDSLNRQGLLGCSAQGSLLLLCPLWDEGMFRRLQSLQEELVYQLRHTAGLNPKAFQGRYTRAGPTWGAGFTAVKPLKPLDNWLLQGDLLWSYAGLDLRAQMVIAEAVGVEPAMLLQDLRTLSIAANFL</sequence>
<dbReference type="GO" id="GO:0005634">
    <property type="term" value="C:nucleus"/>
    <property type="evidence" value="ECO:0007669"/>
    <property type="project" value="UniProtKB-SubCell"/>
</dbReference>
<feature type="region of interest" description="Disordered" evidence="3">
    <location>
        <begin position="1292"/>
        <end position="1312"/>
    </location>
</feature>
<feature type="domain" description="RSE1/DDB1/CPSF1 first beta-propeller" evidence="5">
    <location>
        <begin position="81"/>
        <end position="343"/>
    </location>
</feature>
<feature type="region of interest" description="Disordered" evidence="3">
    <location>
        <begin position="1111"/>
        <end position="1155"/>
    </location>
</feature>
<dbReference type="InterPro" id="IPR050358">
    <property type="entry name" value="RSE1/DDB1/CFT1"/>
</dbReference>
<dbReference type="Pfam" id="PF03178">
    <property type="entry name" value="CPSF_A"/>
    <property type="match status" value="1"/>
</dbReference>
<evidence type="ECO:0000259" key="6">
    <source>
        <dbReference type="Pfam" id="PF23726"/>
    </source>
</evidence>